<evidence type="ECO:0000313" key="2">
    <source>
        <dbReference type="EMBL" id="KIK13065.1"/>
    </source>
</evidence>
<dbReference type="HOGENOM" id="CLU_1533174_0_0_1"/>
<evidence type="ECO:0000313" key="3">
    <source>
        <dbReference type="Proteomes" id="UP000054018"/>
    </source>
</evidence>
<sequence length="175" mass="20168">MVDISVMFGLDYLQKSVGETTFFERLPLIMQAWRRGEPSVGTVDGNRLPLLSNRSSINPVTWSLLNWLSMLQTWRGPRYETGTLVHGLLSSRDAPWHLLIRKPEKQHDAEFISESLSTRLLEHINITLHKAFVGDESMRRVQLDHSGFDMTGSFPFYHTRGRGTPSTTRSNRERR</sequence>
<reference evidence="2 3" key="1">
    <citation type="submission" date="2014-04" db="EMBL/GenBank/DDBJ databases">
        <authorList>
            <consortium name="DOE Joint Genome Institute"/>
            <person name="Kuo A."/>
            <person name="Kohler A."/>
            <person name="Costa M.D."/>
            <person name="Nagy L.G."/>
            <person name="Floudas D."/>
            <person name="Copeland A."/>
            <person name="Barry K.W."/>
            <person name="Cichocki N."/>
            <person name="Veneault-Fourrey C."/>
            <person name="LaButti K."/>
            <person name="Lindquist E.A."/>
            <person name="Lipzen A."/>
            <person name="Lundell T."/>
            <person name="Morin E."/>
            <person name="Murat C."/>
            <person name="Sun H."/>
            <person name="Tunlid A."/>
            <person name="Henrissat B."/>
            <person name="Grigoriev I.V."/>
            <person name="Hibbett D.S."/>
            <person name="Martin F."/>
            <person name="Nordberg H.P."/>
            <person name="Cantor M.N."/>
            <person name="Hua S.X."/>
        </authorList>
    </citation>
    <scope>NUCLEOTIDE SEQUENCE [LARGE SCALE GENOMIC DNA]</scope>
    <source>
        <strain evidence="2 3">441</strain>
    </source>
</reference>
<gene>
    <name evidence="2" type="ORF">PISMIDRAFT_688997</name>
</gene>
<dbReference type="OrthoDB" id="10504796at2759"/>
<proteinExistence type="predicted"/>
<dbReference type="AlphaFoldDB" id="A0A0C9XL96"/>
<keyword evidence="3" id="KW-1185">Reference proteome</keyword>
<name>A0A0C9XL96_9AGAM</name>
<organism evidence="2 3">
    <name type="scientific">Pisolithus microcarpus 441</name>
    <dbReference type="NCBI Taxonomy" id="765257"/>
    <lineage>
        <taxon>Eukaryota</taxon>
        <taxon>Fungi</taxon>
        <taxon>Dikarya</taxon>
        <taxon>Basidiomycota</taxon>
        <taxon>Agaricomycotina</taxon>
        <taxon>Agaricomycetes</taxon>
        <taxon>Agaricomycetidae</taxon>
        <taxon>Boletales</taxon>
        <taxon>Sclerodermatineae</taxon>
        <taxon>Pisolithaceae</taxon>
        <taxon>Pisolithus</taxon>
    </lineage>
</organism>
<dbReference type="Proteomes" id="UP000054018">
    <property type="component" value="Unassembled WGS sequence"/>
</dbReference>
<evidence type="ECO:0000256" key="1">
    <source>
        <dbReference type="SAM" id="MobiDB-lite"/>
    </source>
</evidence>
<feature type="region of interest" description="Disordered" evidence="1">
    <location>
        <begin position="156"/>
        <end position="175"/>
    </location>
</feature>
<accession>A0A0C9XL96</accession>
<reference evidence="3" key="2">
    <citation type="submission" date="2015-01" db="EMBL/GenBank/DDBJ databases">
        <title>Evolutionary Origins and Diversification of the Mycorrhizal Mutualists.</title>
        <authorList>
            <consortium name="DOE Joint Genome Institute"/>
            <consortium name="Mycorrhizal Genomics Consortium"/>
            <person name="Kohler A."/>
            <person name="Kuo A."/>
            <person name="Nagy L.G."/>
            <person name="Floudas D."/>
            <person name="Copeland A."/>
            <person name="Barry K.W."/>
            <person name="Cichocki N."/>
            <person name="Veneault-Fourrey C."/>
            <person name="LaButti K."/>
            <person name="Lindquist E.A."/>
            <person name="Lipzen A."/>
            <person name="Lundell T."/>
            <person name="Morin E."/>
            <person name="Murat C."/>
            <person name="Riley R."/>
            <person name="Ohm R."/>
            <person name="Sun H."/>
            <person name="Tunlid A."/>
            <person name="Henrissat B."/>
            <person name="Grigoriev I.V."/>
            <person name="Hibbett D.S."/>
            <person name="Martin F."/>
        </authorList>
    </citation>
    <scope>NUCLEOTIDE SEQUENCE [LARGE SCALE GENOMIC DNA]</scope>
    <source>
        <strain evidence="3">441</strain>
    </source>
</reference>
<protein>
    <submittedName>
        <fullName evidence="2">Uncharacterized protein</fullName>
    </submittedName>
</protein>
<dbReference type="EMBL" id="KN834022">
    <property type="protein sequence ID" value="KIK13065.1"/>
    <property type="molecule type" value="Genomic_DNA"/>
</dbReference>